<dbReference type="InterPro" id="IPR005225">
    <property type="entry name" value="Small_GTP-bd"/>
</dbReference>
<dbReference type="SUPFAM" id="SSF52540">
    <property type="entry name" value="P-loop containing nucleoside triphosphate hydrolases"/>
    <property type="match status" value="1"/>
</dbReference>
<dbReference type="SMART" id="SM00173">
    <property type="entry name" value="RAS"/>
    <property type="match status" value="1"/>
</dbReference>
<evidence type="ECO:0000256" key="1">
    <source>
        <dbReference type="ARBA" id="ARBA00022741"/>
    </source>
</evidence>
<keyword evidence="1" id="KW-0547">Nucleotide-binding</keyword>
<proteinExistence type="predicted"/>
<gene>
    <name evidence="3" type="ORF">LCGC14_2096470</name>
</gene>
<dbReference type="GO" id="GO:0005525">
    <property type="term" value="F:GTP binding"/>
    <property type="evidence" value="ECO:0007669"/>
    <property type="project" value="UniProtKB-KW"/>
</dbReference>
<dbReference type="AlphaFoldDB" id="A0A0F9EB90"/>
<dbReference type="Pfam" id="PF00071">
    <property type="entry name" value="Ras"/>
    <property type="match status" value="1"/>
</dbReference>
<dbReference type="PANTHER" id="PTHR47977">
    <property type="entry name" value="RAS-RELATED PROTEIN RAB"/>
    <property type="match status" value="1"/>
</dbReference>
<dbReference type="InterPro" id="IPR027417">
    <property type="entry name" value="P-loop_NTPase"/>
</dbReference>
<dbReference type="Gene3D" id="3.40.50.300">
    <property type="entry name" value="P-loop containing nucleotide triphosphate hydrolases"/>
    <property type="match status" value="1"/>
</dbReference>
<sequence length="191" mass="22295">MIDDKGENIRFIFKICLIGSGGVGKTCIARRLCFNTFQFNTQLTIGIDFYNYSVPLQVDGEKKFAKLFIWDFGGQEQFKTLFKYYIGGVNGVFLVFDLTNIQSLIQLNWWYDKLLEHNVDCPKFLIGTKSDLFENKPSKIDELIVEEFLKEHNEKDYFKTSSKEDTNILESIKEIVKKILDSHNLDYDKLL</sequence>
<dbReference type="GO" id="GO:0003924">
    <property type="term" value="F:GTPase activity"/>
    <property type="evidence" value="ECO:0007669"/>
    <property type="project" value="InterPro"/>
</dbReference>
<dbReference type="InterPro" id="IPR050227">
    <property type="entry name" value="Rab"/>
</dbReference>
<comment type="caution">
    <text evidence="3">The sequence shown here is derived from an EMBL/GenBank/DDBJ whole genome shotgun (WGS) entry which is preliminary data.</text>
</comment>
<dbReference type="PROSITE" id="PS51419">
    <property type="entry name" value="RAB"/>
    <property type="match status" value="1"/>
</dbReference>
<evidence type="ECO:0000313" key="3">
    <source>
        <dbReference type="EMBL" id="KKL71283.1"/>
    </source>
</evidence>
<name>A0A0F9EB90_9ZZZZ</name>
<dbReference type="FunFam" id="3.40.50.300:FF:001447">
    <property type="entry name" value="Ras-related protein Rab-1B"/>
    <property type="match status" value="1"/>
</dbReference>
<reference evidence="3" key="1">
    <citation type="journal article" date="2015" name="Nature">
        <title>Complex archaea that bridge the gap between prokaryotes and eukaryotes.</title>
        <authorList>
            <person name="Spang A."/>
            <person name="Saw J.H."/>
            <person name="Jorgensen S.L."/>
            <person name="Zaremba-Niedzwiedzka K."/>
            <person name="Martijn J."/>
            <person name="Lind A.E."/>
            <person name="van Eijk R."/>
            <person name="Schleper C."/>
            <person name="Guy L."/>
            <person name="Ettema T.J."/>
        </authorList>
    </citation>
    <scope>NUCLEOTIDE SEQUENCE</scope>
</reference>
<accession>A0A0F9EB90</accession>
<protein>
    <recommendedName>
        <fullName evidence="4">GTP-binding protein</fullName>
    </recommendedName>
</protein>
<dbReference type="PRINTS" id="PR00449">
    <property type="entry name" value="RASTRNSFRMNG"/>
</dbReference>
<dbReference type="PROSITE" id="PS51421">
    <property type="entry name" value="RAS"/>
    <property type="match status" value="1"/>
</dbReference>
<evidence type="ECO:0008006" key="4">
    <source>
        <dbReference type="Google" id="ProtNLM"/>
    </source>
</evidence>
<dbReference type="EMBL" id="LAZR01025640">
    <property type="protein sequence ID" value="KKL71283.1"/>
    <property type="molecule type" value="Genomic_DNA"/>
</dbReference>
<dbReference type="CDD" id="cd00154">
    <property type="entry name" value="Rab"/>
    <property type="match status" value="1"/>
</dbReference>
<evidence type="ECO:0000256" key="2">
    <source>
        <dbReference type="ARBA" id="ARBA00023134"/>
    </source>
</evidence>
<dbReference type="NCBIfam" id="TIGR00231">
    <property type="entry name" value="small_GTP"/>
    <property type="match status" value="1"/>
</dbReference>
<dbReference type="SMART" id="SM00174">
    <property type="entry name" value="RHO"/>
    <property type="match status" value="1"/>
</dbReference>
<keyword evidence="2" id="KW-0342">GTP-binding</keyword>
<dbReference type="InterPro" id="IPR001806">
    <property type="entry name" value="Small_GTPase"/>
</dbReference>
<dbReference type="SMART" id="SM00175">
    <property type="entry name" value="RAB"/>
    <property type="match status" value="1"/>
</dbReference>
<organism evidence="3">
    <name type="scientific">marine sediment metagenome</name>
    <dbReference type="NCBI Taxonomy" id="412755"/>
    <lineage>
        <taxon>unclassified sequences</taxon>
        <taxon>metagenomes</taxon>
        <taxon>ecological metagenomes</taxon>
    </lineage>
</organism>